<dbReference type="AlphaFoldDB" id="A0A345BWD8"/>
<feature type="transmembrane region" description="Helical" evidence="1">
    <location>
        <begin position="7"/>
        <end position="26"/>
    </location>
</feature>
<evidence type="ECO:0000256" key="1">
    <source>
        <dbReference type="SAM" id="Phobius"/>
    </source>
</evidence>
<feature type="domain" description="DUF1468" evidence="2">
    <location>
        <begin position="10"/>
        <end position="146"/>
    </location>
</feature>
<keyword evidence="4" id="KW-1185">Reference proteome</keyword>
<feature type="transmembrane region" description="Helical" evidence="1">
    <location>
        <begin position="38"/>
        <end position="60"/>
    </location>
</feature>
<sequence>MILTERSFSLTFLVLVFISVIISFQYEMLSDFSVVGAGFIPRIVTGTMFLLAIVYVWKVYNGAYKENEETKPSRLIRYKQLAFLLALLICLPLIEVFGMIVTLGLFLFTSLRYIEGNNLIRSVTFSAAISVGVFLLFETWLDARLPIGIFETL</sequence>
<feature type="transmembrane region" description="Helical" evidence="1">
    <location>
        <begin position="81"/>
        <end position="107"/>
    </location>
</feature>
<gene>
    <name evidence="3" type="ORF">DT065_04035</name>
</gene>
<evidence type="ECO:0000313" key="3">
    <source>
        <dbReference type="EMBL" id="AXF55269.1"/>
    </source>
</evidence>
<keyword evidence="1" id="KW-0472">Membrane</keyword>
<dbReference type="Proteomes" id="UP000252100">
    <property type="component" value="Chromosome"/>
</dbReference>
<dbReference type="Pfam" id="PF07331">
    <property type="entry name" value="TctB"/>
    <property type="match status" value="1"/>
</dbReference>
<dbReference type="InterPro" id="IPR009936">
    <property type="entry name" value="DUF1468"/>
</dbReference>
<evidence type="ECO:0000313" key="4">
    <source>
        <dbReference type="Proteomes" id="UP000252100"/>
    </source>
</evidence>
<protein>
    <submittedName>
        <fullName evidence="3">Tripartite tricarboxylate transporter TctB family protein</fullName>
    </submittedName>
</protein>
<name>A0A345BWD8_9BACI</name>
<dbReference type="EMBL" id="CP031092">
    <property type="protein sequence ID" value="AXF55269.1"/>
    <property type="molecule type" value="Genomic_DNA"/>
</dbReference>
<organism evidence="3 4">
    <name type="scientific">Salicibibacter kimchii</name>
    <dbReference type="NCBI Taxonomy" id="2099786"/>
    <lineage>
        <taxon>Bacteria</taxon>
        <taxon>Bacillati</taxon>
        <taxon>Bacillota</taxon>
        <taxon>Bacilli</taxon>
        <taxon>Bacillales</taxon>
        <taxon>Bacillaceae</taxon>
        <taxon>Salicibibacter</taxon>
    </lineage>
</organism>
<dbReference type="KEGG" id="rue:DT065_04035"/>
<proteinExistence type="predicted"/>
<reference evidence="3 4" key="1">
    <citation type="journal article" date="2018" name="J. Microbiol.">
        <title>Salicibibacter kimchii gen. nov., sp. nov., a moderately halophilic and alkalitolerant bacterium in the family Bacillaceae, isolated from kimchi.</title>
        <authorList>
            <person name="Jang J.Y."/>
            <person name="Oh Y.J."/>
            <person name="Lim S.K."/>
            <person name="Park H.K."/>
            <person name="Lee C."/>
            <person name="Kim J.Y."/>
            <person name="Lee M.A."/>
            <person name="Choi H.J."/>
        </authorList>
    </citation>
    <scope>NUCLEOTIDE SEQUENCE [LARGE SCALE GENOMIC DNA]</scope>
    <source>
        <strain evidence="3 4">NKC1-1</strain>
    </source>
</reference>
<keyword evidence="1" id="KW-0812">Transmembrane</keyword>
<feature type="transmembrane region" description="Helical" evidence="1">
    <location>
        <begin position="119"/>
        <end position="137"/>
    </location>
</feature>
<accession>A0A345BWD8</accession>
<evidence type="ECO:0000259" key="2">
    <source>
        <dbReference type="Pfam" id="PF07331"/>
    </source>
</evidence>
<keyword evidence="1" id="KW-1133">Transmembrane helix</keyword>